<protein>
    <submittedName>
        <fullName evidence="1">Uncharacterized protein</fullName>
    </submittedName>
</protein>
<dbReference type="AlphaFoldDB" id="A0A5C6FVQ4"/>
<accession>A0A5C6FVQ4</accession>
<dbReference type="EMBL" id="SJPZ01000001">
    <property type="protein sequence ID" value="TWU66999.1"/>
    <property type="molecule type" value="Genomic_DNA"/>
</dbReference>
<sequence>MTVDDKSNKIPAVPKPLKLLDLSGSVVTLYAMQMPDKDRQVHR</sequence>
<organism evidence="1 2">
    <name type="scientific">Crateriforma conspicua</name>
    <dbReference type="NCBI Taxonomy" id="2527996"/>
    <lineage>
        <taxon>Bacteria</taxon>
        <taxon>Pseudomonadati</taxon>
        <taxon>Planctomycetota</taxon>
        <taxon>Planctomycetia</taxon>
        <taxon>Planctomycetales</taxon>
        <taxon>Planctomycetaceae</taxon>
        <taxon>Crateriforma</taxon>
    </lineage>
</organism>
<reference evidence="1 2" key="1">
    <citation type="submission" date="2019-02" db="EMBL/GenBank/DDBJ databases">
        <title>Deep-cultivation of Planctomycetes and their phenomic and genomic characterization uncovers novel biology.</title>
        <authorList>
            <person name="Wiegand S."/>
            <person name="Jogler M."/>
            <person name="Boedeker C."/>
            <person name="Pinto D."/>
            <person name="Vollmers J."/>
            <person name="Rivas-Marin E."/>
            <person name="Kohn T."/>
            <person name="Peeters S.H."/>
            <person name="Heuer A."/>
            <person name="Rast P."/>
            <person name="Oberbeckmann S."/>
            <person name="Bunk B."/>
            <person name="Jeske O."/>
            <person name="Meyerdierks A."/>
            <person name="Storesund J.E."/>
            <person name="Kallscheuer N."/>
            <person name="Luecker S."/>
            <person name="Lage O.M."/>
            <person name="Pohl T."/>
            <person name="Merkel B.J."/>
            <person name="Hornburger P."/>
            <person name="Mueller R.-W."/>
            <person name="Bruemmer F."/>
            <person name="Labrenz M."/>
            <person name="Spormann A.M."/>
            <person name="Op Den Camp H."/>
            <person name="Overmann J."/>
            <person name="Amann R."/>
            <person name="Jetten M.S.M."/>
            <person name="Mascher T."/>
            <person name="Medema M.H."/>
            <person name="Devos D.P."/>
            <person name="Kaster A.-K."/>
            <person name="Ovreas L."/>
            <person name="Rohde M."/>
            <person name="Galperin M.Y."/>
            <person name="Jogler C."/>
        </authorList>
    </citation>
    <scope>NUCLEOTIDE SEQUENCE [LARGE SCALE GENOMIC DNA]</scope>
    <source>
        <strain evidence="1 2">V7</strain>
    </source>
</reference>
<evidence type="ECO:0000313" key="2">
    <source>
        <dbReference type="Proteomes" id="UP000316476"/>
    </source>
</evidence>
<proteinExistence type="predicted"/>
<name>A0A5C6FVQ4_9PLAN</name>
<gene>
    <name evidence="1" type="ORF">V7x_25710</name>
</gene>
<evidence type="ECO:0000313" key="1">
    <source>
        <dbReference type="EMBL" id="TWU66999.1"/>
    </source>
</evidence>
<dbReference type="Proteomes" id="UP000316476">
    <property type="component" value="Unassembled WGS sequence"/>
</dbReference>
<comment type="caution">
    <text evidence="1">The sequence shown here is derived from an EMBL/GenBank/DDBJ whole genome shotgun (WGS) entry which is preliminary data.</text>
</comment>